<keyword evidence="2" id="KW-1185">Reference proteome</keyword>
<dbReference type="PANTHER" id="PTHR36978:SF4">
    <property type="entry name" value="P-LOOP CONTAINING NUCLEOSIDE TRIPHOSPHATE HYDROLASE PROTEIN"/>
    <property type="match status" value="1"/>
</dbReference>
<accession>A0A7W9GG25</accession>
<dbReference type="Proteomes" id="UP000579153">
    <property type="component" value="Unassembled WGS sequence"/>
</dbReference>
<evidence type="ECO:0008006" key="3">
    <source>
        <dbReference type="Google" id="ProtNLM"/>
    </source>
</evidence>
<proteinExistence type="predicted"/>
<protein>
    <recommendedName>
        <fullName evidence="3">Sulfotransferase family protein</fullName>
    </recommendedName>
</protein>
<dbReference type="PANTHER" id="PTHR36978">
    <property type="entry name" value="P-LOOP CONTAINING NUCLEOTIDE TRIPHOSPHATE HYDROLASE"/>
    <property type="match status" value="1"/>
</dbReference>
<sequence>MMKVIGAGLPRTGTTSMKAALERLGFAPCYHMVEVMTHPGHVDHWLEAAAGKVRTREDWDRVFQDGYQAEVDWPASFYWRELADAYPEAPVVLTVRDPHQWYPSIRMLLSGENRPAPSDELPEQVRRLFTTMQRMGPVLDQMGRALFGPDWAFGTDLADEELVVAAFNRHVETVKQSIPAERLLVFDVREGWEPLCAFLGVDVPAGEPFPHLNDADSMRQAFERMKSGDLPGFPLGHPGG</sequence>
<dbReference type="EMBL" id="JACHMB010000001">
    <property type="protein sequence ID" value="MBB5783061.1"/>
    <property type="molecule type" value="Genomic_DNA"/>
</dbReference>
<dbReference type="InterPro" id="IPR027417">
    <property type="entry name" value="P-loop_NTPase"/>
</dbReference>
<dbReference type="AlphaFoldDB" id="A0A7W9GG25"/>
<reference evidence="1 2" key="1">
    <citation type="submission" date="2020-08" db="EMBL/GenBank/DDBJ databases">
        <title>Sequencing the genomes of 1000 actinobacteria strains.</title>
        <authorList>
            <person name="Klenk H.-P."/>
        </authorList>
    </citation>
    <scope>NUCLEOTIDE SEQUENCE [LARGE SCALE GENOMIC DNA]</scope>
    <source>
        <strain evidence="1 2">DSM 45507</strain>
    </source>
</reference>
<dbReference type="Gene3D" id="3.40.50.300">
    <property type="entry name" value="P-loop containing nucleotide triphosphate hydrolases"/>
    <property type="match status" value="1"/>
</dbReference>
<gene>
    <name evidence="1" type="ORF">HD596_009817</name>
</gene>
<dbReference type="SUPFAM" id="SSF52540">
    <property type="entry name" value="P-loop containing nucleoside triphosphate hydrolases"/>
    <property type="match status" value="1"/>
</dbReference>
<evidence type="ECO:0000313" key="2">
    <source>
        <dbReference type="Proteomes" id="UP000579153"/>
    </source>
</evidence>
<name>A0A7W9GG25_9ACTN</name>
<comment type="caution">
    <text evidence="1">The sequence shown here is derived from an EMBL/GenBank/DDBJ whole genome shotgun (WGS) entry which is preliminary data.</text>
</comment>
<dbReference type="Pfam" id="PF17784">
    <property type="entry name" value="Sulfotransfer_4"/>
    <property type="match status" value="1"/>
</dbReference>
<dbReference type="InterPro" id="IPR040632">
    <property type="entry name" value="Sulfotransfer_4"/>
</dbReference>
<evidence type="ECO:0000313" key="1">
    <source>
        <dbReference type="EMBL" id="MBB5783061.1"/>
    </source>
</evidence>
<organism evidence="1 2">
    <name type="scientific">Nonomuraea jabiensis</name>
    <dbReference type="NCBI Taxonomy" id="882448"/>
    <lineage>
        <taxon>Bacteria</taxon>
        <taxon>Bacillati</taxon>
        <taxon>Actinomycetota</taxon>
        <taxon>Actinomycetes</taxon>
        <taxon>Streptosporangiales</taxon>
        <taxon>Streptosporangiaceae</taxon>
        <taxon>Nonomuraea</taxon>
    </lineage>
</organism>
<dbReference type="RefSeq" id="WP_246555382.1">
    <property type="nucleotide sequence ID" value="NZ_JACHMB010000001.1"/>
</dbReference>